<reference evidence="3" key="2">
    <citation type="submission" date="2023-06" db="EMBL/GenBank/DDBJ databases">
        <authorList>
            <consortium name="Lawrence Berkeley National Laboratory"/>
            <person name="Haridas S."/>
            <person name="Hensen N."/>
            <person name="Bonometti L."/>
            <person name="Westerberg I."/>
            <person name="Brannstrom I.O."/>
            <person name="Guillou S."/>
            <person name="Cros-Aarteil S."/>
            <person name="Calhoun S."/>
            <person name="Kuo A."/>
            <person name="Mondo S."/>
            <person name="Pangilinan J."/>
            <person name="Riley R."/>
            <person name="Labutti K."/>
            <person name="Andreopoulos B."/>
            <person name="Lipzen A."/>
            <person name="Chen C."/>
            <person name="Yanf M."/>
            <person name="Daum C."/>
            <person name="Ng V."/>
            <person name="Clum A."/>
            <person name="Steindorff A."/>
            <person name="Ohm R."/>
            <person name="Martin F."/>
            <person name="Silar P."/>
            <person name="Natvig D."/>
            <person name="Lalanne C."/>
            <person name="Gautier V."/>
            <person name="Ament-Velasquez S.L."/>
            <person name="Kruys A."/>
            <person name="Hutchinson M.I."/>
            <person name="Powell A.J."/>
            <person name="Barry K."/>
            <person name="Miller A.N."/>
            <person name="Grigoriev I.V."/>
            <person name="Debuchy R."/>
            <person name="Gladieux P."/>
            <person name="Thoren M.H."/>
            <person name="Johannesson H."/>
        </authorList>
    </citation>
    <scope>NUCLEOTIDE SEQUENCE</scope>
    <source>
        <strain evidence="3">CBS 955.72</strain>
    </source>
</reference>
<dbReference type="EMBL" id="JAUIQD010000004">
    <property type="protein sequence ID" value="KAK3353058.1"/>
    <property type="molecule type" value="Genomic_DNA"/>
</dbReference>
<dbReference type="GO" id="GO:0031505">
    <property type="term" value="P:fungal-type cell wall organization"/>
    <property type="evidence" value="ECO:0007669"/>
    <property type="project" value="InterPro"/>
</dbReference>
<evidence type="ECO:0000313" key="4">
    <source>
        <dbReference type="Proteomes" id="UP001275084"/>
    </source>
</evidence>
<feature type="signal peptide" evidence="2">
    <location>
        <begin position="1"/>
        <end position="22"/>
    </location>
</feature>
<dbReference type="GO" id="GO:0009277">
    <property type="term" value="C:fungal-type cell wall"/>
    <property type="evidence" value="ECO:0007669"/>
    <property type="project" value="TreeGrafter"/>
</dbReference>
<evidence type="ECO:0000313" key="3">
    <source>
        <dbReference type="EMBL" id="KAK3353058.1"/>
    </source>
</evidence>
<dbReference type="GO" id="GO:0005199">
    <property type="term" value="F:structural constituent of cell wall"/>
    <property type="evidence" value="ECO:0007669"/>
    <property type="project" value="InterPro"/>
</dbReference>
<evidence type="ECO:0000256" key="1">
    <source>
        <dbReference type="SAM" id="MobiDB-lite"/>
    </source>
</evidence>
<accession>A0AAJ0HI11</accession>
<evidence type="ECO:0000256" key="2">
    <source>
        <dbReference type="SAM" id="SignalP"/>
    </source>
</evidence>
<gene>
    <name evidence="3" type="ORF">B0T25DRAFT_200477</name>
</gene>
<evidence type="ECO:0008006" key="5">
    <source>
        <dbReference type="Google" id="ProtNLM"/>
    </source>
</evidence>
<protein>
    <recommendedName>
        <fullName evidence="5">Mmc protein</fullName>
    </recommendedName>
</protein>
<dbReference type="PANTHER" id="PTHR35523">
    <property type="entry name" value="CELL WALL PROTEIN SED1"/>
    <property type="match status" value="1"/>
</dbReference>
<dbReference type="Proteomes" id="UP001275084">
    <property type="component" value="Unassembled WGS sequence"/>
</dbReference>
<feature type="compositionally biased region" description="Basic and acidic residues" evidence="1">
    <location>
        <begin position="100"/>
        <end position="114"/>
    </location>
</feature>
<dbReference type="InterPro" id="IPR038843">
    <property type="entry name" value="Sed1/Spi1"/>
</dbReference>
<keyword evidence="4" id="KW-1185">Reference proteome</keyword>
<proteinExistence type="predicted"/>
<dbReference type="PANTHER" id="PTHR35523:SF1">
    <property type="entry name" value="CELL WALL PROTEIN SED1"/>
    <property type="match status" value="1"/>
</dbReference>
<sequence length="169" mass="17456">MHFKALAQLIAAALVSAPLASAQRFERPGPEYLRPNTTGSHGGDGNTTTVTTVVSRFTTVCSEPTTWTWGTKTYCVTEPTTLTITDCPCTITTTRKPCHDCHRTTHEPPPDHHKTPTAPARPTKTSHVIVSGAAPAAGFAGHQGLASVAGGIAIAVGVGAVVMGGFAAL</sequence>
<reference evidence="3" key="1">
    <citation type="journal article" date="2023" name="Mol. Phylogenet. Evol.">
        <title>Genome-scale phylogeny and comparative genomics of the fungal order Sordariales.</title>
        <authorList>
            <person name="Hensen N."/>
            <person name="Bonometti L."/>
            <person name="Westerberg I."/>
            <person name="Brannstrom I.O."/>
            <person name="Guillou S."/>
            <person name="Cros-Aarteil S."/>
            <person name="Calhoun S."/>
            <person name="Haridas S."/>
            <person name="Kuo A."/>
            <person name="Mondo S."/>
            <person name="Pangilinan J."/>
            <person name="Riley R."/>
            <person name="LaButti K."/>
            <person name="Andreopoulos B."/>
            <person name="Lipzen A."/>
            <person name="Chen C."/>
            <person name="Yan M."/>
            <person name="Daum C."/>
            <person name="Ng V."/>
            <person name="Clum A."/>
            <person name="Steindorff A."/>
            <person name="Ohm R.A."/>
            <person name="Martin F."/>
            <person name="Silar P."/>
            <person name="Natvig D.O."/>
            <person name="Lalanne C."/>
            <person name="Gautier V."/>
            <person name="Ament-Velasquez S.L."/>
            <person name="Kruys A."/>
            <person name="Hutchinson M.I."/>
            <person name="Powell A.J."/>
            <person name="Barry K."/>
            <person name="Miller A.N."/>
            <person name="Grigoriev I.V."/>
            <person name="Debuchy R."/>
            <person name="Gladieux P."/>
            <person name="Hiltunen Thoren M."/>
            <person name="Johannesson H."/>
        </authorList>
    </citation>
    <scope>NUCLEOTIDE SEQUENCE</scope>
    <source>
        <strain evidence="3">CBS 955.72</strain>
    </source>
</reference>
<feature type="region of interest" description="Disordered" evidence="1">
    <location>
        <begin position="26"/>
        <end position="47"/>
    </location>
</feature>
<feature type="region of interest" description="Disordered" evidence="1">
    <location>
        <begin position="100"/>
        <end position="123"/>
    </location>
</feature>
<comment type="caution">
    <text evidence="3">The sequence shown here is derived from an EMBL/GenBank/DDBJ whole genome shotgun (WGS) entry which is preliminary data.</text>
</comment>
<organism evidence="3 4">
    <name type="scientific">Lasiosphaeria hispida</name>
    <dbReference type="NCBI Taxonomy" id="260671"/>
    <lineage>
        <taxon>Eukaryota</taxon>
        <taxon>Fungi</taxon>
        <taxon>Dikarya</taxon>
        <taxon>Ascomycota</taxon>
        <taxon>Pezizomycotina</taxon>
        <taxon>Sordariomycetes</taxon>
        <taxon>Sordariomycetidae</taxon>
        <taxon>Sordariales</taxon>
        <taxon>Lasiosphaeriaceae</taxon>
        <taxon>Lasiosphaeria</taxon>
    </lineage>
</organism>
<dbReference type="AlphaFoldDB" id="A0AAJ0HI11"/>
<keyword evidence="2" id="KW-0732">Signal</keyword>
<name>A0AAJ0HI11_9PEZI</name>
<feature type="chain" id="PRO_5042617683" description="Mmc protein" evidence="2">
    <location>
        <begin position="23"/>
        <end position="169"/>
    </location>
</feature>